<dbReference type="Gene3D" id="1.25.40.10">
    <property type="entry name" value="Tetratricopeptide repeat domain"/>
    <property type="match status" value="1"/>
</dbReference>
<feature type="compositionally biased region" description="Basic and acidic residues" evidence="12">
    <location>
        <begin position="697"/>
        <end position="709"/>
    </location>
</feature>
<protein>
    <recommendedName>
        <fullName evidence="2">non-specific serine/threonine protein kinase</fullName>
        <ecNumber evidence="2">2.7.11.1</ecNumber>
    </recommendedName>
</protein>
<comment type="catalytic activity">
    <reaction evidence="11">
        <text>L-seryl-[protein] + ATP = O-phospho-L-seryl-[protein] + ADP + H(+)</text>
        <dbReference type="Rhea" id="RHEA:17989"/>
        <dbReference type="Rhea" id="RHEA-COMP:9863"/>
        <dbReference type="Rhea" id="RHEA-COMP:11604"/>
        <dbReference type="ChEBI" id="CHEBI:15378"/>
        <dbReference type="ChEBI" id="CHEBI:29999"/>
        <dbReference type="ChEBI" id="CHEBI:30616"/>
        <dbReference type="ChEBI" id="CHEBI:83421"/>
        <dbReference type="ChEBI" id="CHEBI:456216"/>
        <dbReference type="EC" id="2.7.11.1"/>
    </reaction>
</comment>
<dbReference type="SMART" id="SM00090">
    <property type="entry name" value="RIO"/>
    <property type="match status" value="1"/>
</dbReference>
<feature type="compositionally biased region" description="Low complexity" evidence="12">
    <location>
        <begin position="290"/>
        <end position="303"/>
    </location>
</feature>
<dbReference type="InterPro" id="IPR011009">
    <property type="entry name" value="Kinase-like_dom_sf"/>
</dbReference>
<feature type="compositionally biased region" description="Acidic residues" evidence="12">
    <location>
        <begin position="779"/>
        <end position="791"/>
    </location>
</feature>
<dbReference type="SUPFAM" id="SSF48452">
    <property type="entry name" value="TPR-like"/>
    <property type="match status" value="1"/>
</dbReference>
<accession>A0AA35SI45</accession>
<dbReference type="AlphaFoldDB" id="A0AA35SI45"/>
<keyword evidence="15" id="KW-1185">Reference proteome</keyword>
<feature type="non-terminal residue" evidence="14">
    <location>
        <position position="1"/>
    </location>
</feature>
<comment type="catalytic activity">
    <reaction evidence="10">
        <text>L-threonyl-[protein] + ATP = O-phospho-L-threonyl-[protein] + ADP + H(+)</text>
        <dbReference type="Rhea" id="RHEA:46608"/>
        <dbReference type="Rhea" id="RHEA-COMP:11060"/>
        <dbReference type="Rhea" id="RHEA-COMP:11605"/>
        <dbReference type="ChEBI" id="CHEBI:15378"/>
        <dbReference type="ChEBI" id="CHEBI:30013"/>
        <dbReference type="ChEBI" id="CHEBI:30616"/>
        <dbReference type="ChEBI" id="CHEBI:61977"/>
        <dbReference type="ChEBI" id="CHEBI:456216"/>
        <dbReference type="EC" id="2.7.11.1"/>
    </reaction>
</comment>
<dbReference type="Proteomes" id="UP001174909">
    <property type="component" value="Unassembled WGS sequence"/>
</dbReference>
<feature type="domain" description="RIO kinase" evidence="13">
    <location>
        <begin position="876"/>
        <end position="1075"/>
    </location>
</feature>
<dbReference type="EMBL" id="CASHTH010002381">
    <property type="protein sequence ID" value="CAI8029101.1"/>
    <property type="molecule type" value="Genomic_DNA"/>
</dbReference>
<dbReference type="InterPro" id="IPR018934">
    <property type="entry name" value="RIO_dom"/>
</dbReference>
<dbReference type="InterPro" id="IPR019412">
    <property type="entry name" value="IML2/TPR_39"/>
</dbReference>
<evidence type="ECO:0000313" key="15">
    <source>
        <dbReference type="Proteomes" id="UP001174909"/>
    </source>
</evidence>
<dbReference type="GO" id="GO:0046872">
    <property type="term" value="F:metal ion binding"/>
    <property type="evidence" value="ECO:0007669"/>
    <property type="project" value="UniProtKB-KW"/>
</dbReference>
<dbReference type="PANTHER" id="PTHR31859">
    <property type="entry name" value="TETRATRICOPEPTIDE REPEAT PROTEIN 39 FAMILY MEMBER"/>
    <property type="match status" value="1"/>
</dbReference>
<feature type="region of interest" description="Disordered" evidence="12">
    <location>
        <begin position="265"/>
        <end position="351"/>
    </location>
</feature>
<evidence type="ECO:0000256" key="9">
    <source>
        <dbReference type="ARBA" id="ARBA00022842"/>
    </source>
</evidence>
<dbReference type="PROSITE" id="PS01245">
    <property type="entry name" value="RIO1"/>
    <property type="match status" value="1"/>
</dbReference>
<feature type="compositionally biased region" description="Basic and acidic residues" evidence="12">
    <location>
        <begin position="324"/>
        <end position="349"/>
    </location>
</feature>
<evidence type="ECO:0000256" key="1">
    <source>
        <dbReference type="ARBA" id="ARBA00009196"/>
    </source>
</evidence>
<proteinExistence type="inferred from homology"/>
<evidence type="ECO:0000256" key="8">
    <source>
        <dbReference type="ARBA" id="ARBA00022840"/>
    </source>
</evidence>
<feature type="compositionally biased region" description="Basic and acidic residues" evidence="12">
    <location>
        <begin position="816"/>
        <end position="826"/>
    </location>
</feature>
<dbReference type="GO" id="GO:0005524">
    <property type="term" value="F:ATP binding"/>
    <property type="evidence" value="ECO:0007669"/>
    <property type="project" value="UniProtKB-KW"/>
</dbReference>
<comment type="caution">
    <text evidence="14">The sequence shown here is derived from an EMBL/GenBank/DDBJ whole genome shotgun (WGS) entry which is preliminary data.</text>
</comment>
<dbReference type="Pfam" id="PF01163">
    <property type="entry name" value="RIO1"/>
    <property type="match status" value="1"/>
</dbReference>
<evidence type="ECO:0000256" key="3">
    <source>
        <dbReference type="ARBA" id="ARBA00022527"/>
    </source>
</evidence>
<keyword evidence="5" id="KW-0479">Metal-binding</keyword>
<dbReference type="GO" id="GO:0060271">
    <property type="term" value="P:cilium assembly"/>
    <property type="evidence" value="ECO:0007669"/>
    <property type="project" value="TreeGrafter"/>
</dbReference>
<evidence type="ECO:0000256" key="11">
    <source>
        <dbReference type="ARBA" id="ARBA00048679"/>
    </source>
</evidence>
<dbReference type="EC" id="2.7.11.1" evidence="2"/>
<sequence>KVIDSRSPDLTKRTSRDWGRIYYLAAAAGQRSTDCEGAMAACSTVPPSSPGERMNAEDLRRLQLAHEGMRLLLSSEVKRAEQLFHKSRYTGPELNAGHSFVQLVRSLMTFEEDAMEAAYKSLESTGKFCDTSRKFSELFSSSSNSQRFSRHQRLYRKSIVADCLLFQAIIVFIRQNLTSYVKGGYLIRKAWKMYEKIYNETELLCSHPSPISRPGVSSPTDRHVGTSVYDEKNAYLAEEGEEEVVEEEEVKKTIAELGDTFAMQLGLGGGASETAGEGEREGGEGVQNGSVHSSYSPHSQSDSAVLKEGTGATAGDVNGVTPHEGLERETSDPADRGGGGKEMVDGVKEKRGKKRPLSGYYLPESIPDCDFVTDLGHEDDRLRGAVYFGYGIMNIVLSLIPPKLMKLANLFGFSGDRRLGLEALEFASRSQDMKAPLARIALLWYHTIVRPFFALDGEKEDGGADEADRLLKEAESLYPNSALFLYFKGKVLYLRRQLGDALAVYTSAASLSRDQREIEHISLYEKGWIHFLQLNYAESLPCYIRLKNETRWSACFYAYLCAAMTGVMGDLKESRELFLQSSRLVKRKNNNLEKFCYRRAQLYKKGVTFHMPLEARLMIIEVFYLWRALPFTSEDVKLQMMEMLDLALPPDALPVKTLKPPTAAPLKKTNPWGRPPQATPTVCSLAAVMDEELAKTLQKDEERQSRVDGPRPPPFSSAAAGTKTDTTNDHLLAMMLQLEYDKEHDTILRAEERAYNKDSKVKVSFEKFLTLPSSYLTDDYDGDEESEDETEEVHVAQAAPSRGRRRSKGVPVGTQTKHDADVCGRKNVRNMEKFPPAFPSGDIGDISHDFRLPNSVYNTLKQHSYKEEKLAQRLHEKKEHSTSDQVMDTKTRLMLFKMVDNQSRHDVIPFLFHSTCTCVVYCSFEERPLPTECAVKVFKTTLNKFKNRDRYIKDDYRFKARFGKQNPRKDQRPAPKLKEARLSHEEMTSAYHQTIQGMQGMYQKCRLVHADLSEYNLLWHRERVFFIDVGQSVEPSHPNGLEFLLRDCTNVSGFFDRGGVRDVKTPQELFNFVSGLKIAAGNDSEFVAQIRTHTKRAQLMETVHMKTEPYAFDYFFEQSQQKRKTSRAGDGDGDDRDSSSSTGSSDSDSD</sequence>
<dbReference type="Gene3D" id="1.10.510.10">
    <property type="entry name" value="Transferase(Phosphotransferase) domain 1"/>
    <property type="match status" value="1"/>
</dbReference>
<dbReference type="PANTHER" id="PTHR31859:SF1">
    <property type="entry name" value="TETRATRICOPEPTIDE REPEAT PROTEIN 39C"/>
    <property type="match status" value="1"/>
</dbReference>
<keyword evidence="4" id="KW-0808">Transferase</keyword>
<feature type="region of interest" description="Disordered" evidence="12">
    <location>
        <begin position="779"/>
        <end position="826"/>
    </location>
</feature>
<dbReference type="InterPro" id="IPR011990">
    <property type="entry name" value="TPR-like_helical_dom_sf"/>
</dbReference>
<evidence type="ECO:0000313" key="14">
    <source>
        <dbReference type="EMBL" id="CAI8029101.1"/>
    </source>
</evidence>
<organism evidence="14 15">
    <name type="scientific">Geodia barretti</name>
    <name type="common">Barrett's horny sponge</name>
    <dbReference type="NCBI Taxonomy" id="519541"/>
    <lineage>
        <taxon>Eukaryota</taxon>
        <taxon>Metazoa</taxon>
        <taxon>Porifera</taxon>
        <taxon>Demospongiae</taxon>
        <taxon>Heteroscleromorpha</taxon>
        <taxon>Tetractinellida</taxon>
        <taxon>Astrophorina</taxon>
        <taxon>Geodiidae</taxon>
        <taxon>Geodia</taxon>
    </lineage>
</organism>
<feature type="region of interest" description="Disordered" evidence="12">
    <location>
        <begin position="697"/>
        <end position="725"/>
    </location>
</feature>
<keyword evidence="3" id="KW-0723">Serine/threonine-protein kinase</keyword>
<dbReference type="Pfam" id="PF10300">
    <property type="entry name" value="Iml2-TPR_39"/>
    <property type="match status" value="1"/>
</dbReference>
<evidence type="ECO:0000256" key="10">
    <source>
        <dbReference type="ARBA" id="ARBA00047899"/>
    </source>
</evidence>
<reference evidence="14" key="1">
    <citation type="submission" date="2023-03" db="EMBL/GenBank/DDBJ databases">
        <authorList>
            <person name="Steffen K."/>
            <person name="Cardenas P."/>
        </authorList>
    </citation>
    <scope>NUCLEOTIDE SEQUENCE</scope>
</reference>
<keyword evidence="8" id="KW-0067">ATP-binding</keyword>
<evidence type="ECO:0000256" key="4">
    <source>
        <dbReference type="ARBA" id="ARBA00022679"/>
    </source>
</evidence>
<evidence type="ECO:0000256" key="7">
    <source>
        <dbReference type="ARBA" id="ARBA00022777"/>
    </source>
</evidence>
<comment type="similarity">
    <text evidence="1">Belongs to the protein kinase superfamily. RIO-type Ser/Thr kinase family.</text>
</comment>
<feature type="compositionally biased region" description="Low complexity" evidence="12">
    <location>
        <begin position="1139"/>
        <end position="1150"/>
    </location>
</feature>
<evidence type="ECO:0000256" key="12">
    <source>
        <dbReference type="SAM" id="MobiDB-lite"/>
    </source>
</evidence>
<name>A0AA35SI45_GEOBA</name>
<dbReference type="InterPro" id="IPR018935">
    <property type="entry name" value="RIO_kinase_CS"/>
</dbReference>
<feature type="region of interest" description="Disordered" evidence="12">
    <location>
        <begin position="1119"/>
        <end position="1150"/>
    </location>
</feature>
<keyword evidence="6" id="KW-0547">Nucleotide-binding</keyword>
<keyword evidence="9" id="KW-0460">Magnesium</keyword>
<gene>
    <name evidence="14" type="ORF">GBAR_LOCUS16552</name>
</gene>
<evidence type="ECO:0000256" key="5">
    <source>
        <dbReference type="ARBA" id="ARBA00022723"/>
    </source>
</evidence>
<evidence type="ECO:0000256" key="6">
    <source>
        <dbReference type="ARBA" id="ARBA00022741"/>
    </source>
</evidence>
<keyword evidence="7 14" id="KW-0418">Kinase</keyword>
<dbReference type="InterPro" id="IPR000687">
    <property type="entry name" value="RIO_kinase"/>
</dbReference>
<evidence type="ECO:0000256" key="2">
    <source>
        <dbReference type="ARBA" id="ARBA00012513"/>
    </source>
</evidence>
<dbReference type="GO" id="GO:0004674">
    <property type="term" value="F:protein serine/threonine kinase activity"/>
    <property type="evidence" value="ECO:0007669"/>
    <property type="project" value="UniProtKB-KW"/>
</dbReference>
<dbReference type="SUPFAM" id="SSF56112">
    <property type="entry name" value="Protein kinase-like (PK-like)"/>
    <property type="match status" value="1"/>
</dbReference>
<evidence type="ECO:0000259" key="13">
    <source>
        <dbReference type="SMART" id="SM00090"/>
    </source>
</evidence>
<dbReference type="FunFam" id="1.10.510.10:FF:000254">
    <property type="entry name" value="Serine/threonine-protein kinase RIO3"/>
    <property type="match status" value="1"/>
</dbReference>